<feature type="chain" id="PRO_5001628305" description="Protein ROT1" evidence="10">
    <location>
        <begin position="34"/>
        <end position="220"/>
    </location>
</feature>
<dbReference type="GO" id="GO:0005789">
    <property type="term" value="C:endoplasmic reticulum membrane"/>
    <property type="evidence" value="ECO:0007669"/>
    <property type="project" value="UniProtKB-SubCell"/>
</dbReference>
<protein>
    <recommendedName>
        <fullName evidence="4">Protein ROT1</fullName>
    </recommendedName>
    <alternativeName>
        <fullName evidence="3">Protein rot1</fullName>
    </alternativeName>
</protein>
<evidence type="ECO:0000256" key="4">
    <source>
        <dbReference type="ARBA" id="ARBA00017291"/>
    </source>
</evidence>
<dbReference type="OrthoDB" id="5327821at2759"/>
<dbReference type="InParanoid" id="A0A066VNJ7"/>
<keyword evidence="9" id="KW-0472">Membrane</keyword>
<dbReference type="RefSeq" id="XP_013242336.1">
    <property type="nucleotide sequence ID" value="XM_013386882.1"/>
</dbReference>
<name>A0A066VNJ7_TILAU</name>
<proteinExistence type="inferred from homology"/>
<evidence type="ECO:0000256" key="9">
    <source>
        <dbReference type="ARBA" id="ARBA00023136"/>
    </source>
</evidence>
<evidence type="ECO:0000256" key="10">
    <source>
        <dbReference type="SAM" id="SignalP"/>
    </source>
</evidence>
<comment type="subcellular location">
    <subcellularLocation>
        <location evidence="1">Endoplasmic reticulum membrane</location>
        <topology evidence="1">Single-pass type I membrane protein</topology>
    </subcellularLocation>
</comment>
<dbReference type="PANTHER" id="PTHR28090">
    <property type="entry name" value="PROTEIN ROT1"/>
    <property type="match status" value="1"/>
</dbReference>
<feature type="signal peptide" evidence="10">
    <location>
        <begin position="1"/>
        <end position="33"/>
    </location>
</feature>
<sequence length="220" mass="24597">MTLLLVPTLLSSLLLLPTLLLTLIALTPVPAQAQLPTGTNIGQQNNVTSLRGTWSSGSGNVVTGLQFFNPANNTFTYPTTAGMSYSFTDDFHWEQALYIYQPKADNPYCVTAQLIWQHGTYSINGSNFISLQPFKGDGMQQIASRCTKTSQSVQPYNQPELMSGFEIHLDTHYGQSAYYLKMYGFDGTPKPLMWKVYDPPQMLPTVQLKEQVRRILLFSP</sequence>
<keyword evidence="7" id="KW-0256">Endoplasmic reticulum</keyword>
<accession>A0A066VNJ7</accession>
<organism evidence="11 12">
    <name type="scientific">Tilletiaria anomala (strain ATCC 24038 / CBS 436.72 / UBC 951)</name>
    <dbReference type="NCBI Taxonomy" id="1037660"/>
    <lineage>
        <taxon>Eukaryota</taxon>
        <taxon>Fungi</taxon>
        <taxon>Dikarya</taxon>
        <taxon>Basidiomycota</taxon>
        <taxon>Ustilaginomycotina</taxon>
        <taxon>Exobasidiomycetes</taxon>
        <taxon>Georgefischeriales</taxon>
        <taxon>Tilletiariaceae</taxon>
        <taxon>Tilletiaria</taxon>
    </lineage>
</organism>
<evidence type="ECO:0000256" key="2">
    <source>
        <dbReference type="ARBA" id="ARBA00007149"/>
    </source>
</evidence>
<dbReference type="GO" id="GO:0006458">
    <property type="term" value="P:'de novo' protein folding"/>
    <property type="evidence" value="ECO:0007669"/>
    <property type="project" value="InterPro"/>
</dbReference>
<keyword evidence="6 10" id="KW-0732">Signal</keyword>
<evidence type="ECO:0000256" key="3">
    <source>
        <dbReference type="ARBA" id="ARBA00016195"/>
    </source>
</evidence>
<evidence type="ECO:0000256" key="1">
    <source>
        <dbReference type="ARBA" id="ARBA00004115"/>
    </source>
</evidence>
<evidence type="ECO:0000313" key="11">
    <source>
        <dbReference type="EMBL" id="KDN43317.1"/>
    </source>
</evidence>
<dbReference type="HOGENOM" id="CLU_071622_1_0_1"/>
<evidence type="ECO:0000256" key="8">
    <source>
        <dbReference type="ARBA" id="ARBA00022989"/>
    </source>
</evidence>
<dbReference type="Proteomes" id="UP000027361">
    <property type="component" value="Unassembled WGS sequence"/>
</dbReference>
<dbReference type="PANTHER" id="PTHR28090:SF1">
    <property type="entry name" value="PROTEIN ROT1"/>
    <property type="match status" value="1"/>
</dbReference>
<dbReference type="FunCoup" id="A0A066VNJ7">
    <property type="interactions" value="59"/>
</dbReference>
<evidence type="ECO:0000256" key="5">
    <source>
        <dbReference type="ARBA" id="ARBA00022692"/>
    </source>
</evidence>
<evidence type="ECO:0000313" key="12">
    <source>
        <dbReference type="Proteomes" id="UP000027361"/>
    </source>
</evidence>
<evidence type="ECO:0000256" key="7">
    <source>
        <dbReference type="ARBA" id="ARBA00022824"/>
    </source>
</evidence>
<dbReference type="InterPro" id="IPR019623">
    <property type="entry name" value="Rot1"/>
</dbReference>
<dbReference type="AlphaFoldDB" id="A0A066VNJ7"/>
<dbReference type="EMBL" id="JMSN01000062">
    <property type="protein sequence ID" value="KDN43317.1"/>
    <property type="molecule type" value="Genomic_DNA"/>
</dbReference>
<dbReference type="GO" id="GO:0051082">
    <property type="term" value="F:unfolded protein binding"/>
    <property type="evidence" value="ECO:0007669"/>
    <property type="project" value="TreeGrafter"/>
</dbReference>
<comment type="caution">
    <text evidence="11">The sequence shown here is derived from an EMBL/GenBank/DDBJ whole genome shotgun (WGS) entry which is preliminary data.</text>
</comment>
<evidence type="ECO:0000256" key="6">
    <source>
        <dbReference type="ARBA" id="ARBA00022729"/>
    </source>
</evidence>
<gene>
    <name evidence="11" type="ORF">K437DRAFT_225656</name>
</gene>
<keyword evidence="8" id="KW-1133">Transmembrane helix</keyword>
<dbReference type="Pfam" id="PF10681">
    <property type="entry name" value="Rot1"/>
    <property type="match status" value="1"/>
</dbReference>
<keyword evidence="5" id="KW-0812">Transmembrane</keyword>
<dbReference type="STRING" id="1037660.A0A066VNJ7"/>
<keyword evidence="12" id="KW-1185">Reference proteome</keyword>
<reference evidence="11 12" key="1">
    <citation type="submission" date="2014-05" db="EMBL/GenBank/DDBJ databases">
        <title>Draft genome sequence of a rare smut relative, Tilletiaria anomala UBC 951.</title>
        <authorList>
            <consortium name="DOE Joint Genome Institute"/>
            <person name="Toome M."/>
            <person name="Kuo A."/>
            <person name="Henrissat B."/>
            <person name="Lipzen A."/>
            <person name="Tritt A."/>
            <person name="Yoshinaga Y."/>
            <person name="Zane M."/>
            <person name="Barry K."/>
            <person name="Grigoriev I.V."/>
            <person name="Spatafora J.W."/>
            <person name="Aimea M.C."/>
        </authorList>
    </citation>
    <scope>NUCLEOTIDE SEQUENCE [LARGE SCALE GENOMIC DNA]</scope>
    <source>
        <strain evidence="11 12">UBC 951</strain>
    </source>
</reference>
<dbReference type="GeneID" id="25262530"/>
<comment type="similarity">
    <text evidence="2">Belongs to the ROT1 family.</text>
</comment>